<organism evidence="1">
    <name type="scientific">bioreactor metagenome</name>
    <dbReference type="NCBI Taxonomy" id="1076179"/>
    <lineage>
        <taxon>unclassified sequences</taxon>
        <taxon>metagenomes</taxon>
        <taxon>ecological metagenomes</taxon>
    </lineage>
</organism>
<name>A0A645DD69_9ZZZZ</name>
<reference evidence="1" key="1">
    <citation type="submission" date="2019-08" db="EMBL/GenBank/DDBJ databases">
        <authorList>
            <person name="Kucharzyk K."/>
            <person name="Murdoch R.W."/>
            <person name="Higgins S."/>
            <person name="Loffler F."/>
        </authorList>
    </citation>
    <scope>NUCLEOTIDE SEQUENCE</scope>
</reference>
<dbReference type="AlphaFoldDB" id="A0A645DD69"/>
<evidence type="ECO:0000313" key="1">
    <source>
        <dbReference type="EMBL" id="MPM86502.1"/>
    </source>
</evidence>
<protein>
    <submittedName>
        <fullName evidence="1">Uncharacterized protein</fullName>
    </submittedName>
</protein>
<sequence length="110" mass="11883">METVAITVFVDVSITETVLSPVFATYTFVPSVLTATPWGLTPARTVAITVFMDVSITETVPSPLFVTYAYGSAPATTPVTVTKKTTKINEQIICLFIFIKFTPLSSNTVI</sequence>
<gene>
    <name evidence="1" type="ORF">SDC9_133591</name>
</gene>
<comment type="caution">
    <text evidence="1">The sequence shown here is derived from an EMBL/GenBank/DDBJ whole genome shotgun (WGS) entry which is preliminary data.</text>
</comment>
<accession>A0A645DD69</accession>
<dbReference type="EMBL" id="VSSQ01034526">
    <property type="protein sequence ID" value="MPM86502.1"/>
    <property type="molecule type" value="Genomic_DNA"/>
</dbReference>
<proteinExistence type="predicted"/>